<dbReference type="PANTHER" id="PTHR35332:SF2">
    <property type="entry name" value="REGULATION OF ENOLASE PROTEIN 1"/>
    <property type="match status" value="1"/>
</dbReference>
<dbReference type="Pfam" id="PF07081">
    <property type="entry name" value="DUF1349"/>
    <property type="match status" value="1"/>
</dbReference>
<evidence type="ECO:0000313" key="1">
    <source>
        <dbReference type="EMBL" id="THV37101.1"/>
    </source>
</evidence>
<organism evidence="1 2">
    <name type="scientific">Glycomyces buryatensis</name>
    <dbReference type="NCBI Taxonomy" id="2570927"/>
    <lineage>
        <taxon>Bacteria</taxon>
        <taxon>Bacillati</taxon>
        <taxon>Actinomycetota</taxon>
        <taxon>Actinomycetes</taxon>
        <taxon>Glycomycetales</taxon>
        <taxon>Glycomycetaceae</taxon>
        <taxon>Glycomyces</taxon>
    </lineage>
</organism>
<comment type="caution">
    <text evidence="1">The sequence shown here is derived from an EMBL/GenBank/DDBJ whole genome shotgun (WGS) entry which is preliminary data.</text>
</comment>
<accession>A0A4S8Q1X4</accession>
<name>A0A4S8Q1X4_9ACTN</name>
<dbReference type="PANTHER" id="PTHR35332">
    <property type="entry name" value="REGULATION OF ENOLASE PROTEIN 1"/>
    <property type="match status" value="1"/>
</dbReference>
<dbReference type="SUPFAM" id="SSF49899">
    <property type="entry name" value="Concanavalin A-like lectins/glucanases"/>
    <property type="match status" value="1"/>
</dbReference>
<dbReference type="Proteomes" id="UP000308760">
    <property type="component" value="Unassembled WGS sequence"/>
</dbReference>
<evidence type="ECO:0000313" key="2">
    <source>
        <dbReference type="Proteomes" id="UP000308760"/>
    </source>
</evidence>
<dbReference type="AlphaFoldDB" id="A0A4S8Q1X4"/>
<dbReference type="InterPro" id="IPR013320">
    <property type="entry name" value="ConA-like_dom_sf"/>
</dbReference>
<reference evidence="2" key="1">
    <citation type="submission" date="2019-04" db="EMBL/GenBank/DDBJ databases">
        <title>Nocardioides xinjiangensis sp. nov.</title>
        <authorList>
            <person name="Liu S."/>
        </authorList>
    </citation>
    <scope>NUCLEOTIDE SEQUENCE [LARGE SCALE GENOMIC DNA]</scope>
    <source>
        <strain evidence="2">18</strain>
    </source>
</reference>
<dbReference type="EMBL" id="STGY01000071">
    <property type="protein sequence ID" value="THV37101.1"/>
    <property type="molecule type" value="Genomic_DNA"/>
</dbReference>
<reference evidence="1 2" key="2">
    <citation type="submission" date="2019-05" db="EMBL/GenBank/DDBJ databases">
        <title>Glycomyces buryatensis sp. nov.</title>
        <authorList>
            <person name="Nikitina E."/>
        </authorList>
    </citation>
    <scope>NUCLEOTIDE SEQUENCE [LARGE SCALE GENOMIC DNA]</scope>
    <source>
        <strain evidence="1 2">18</strain>
    </source>
</reference>
<protein>
    <submittedName>
        <fullName evidence="1">DUF1349 domain-containing protein</fullName>
    </submittedName>
</protein>
<dbReference type="Gene3D" id="2.60.120.200">
    <property type="match status" value="1"/>
</dbReference>
<proteinExistence type="predicted"/>
<keyword evidence="2" id="KW-1185">Reference proteome</keyword>
<gene>
    <name evidence="1" type="ORF">FAB82_20820</name>
</gene>
<dbReference type="InterPro" id="IPR009784">
    <property type="entry name" value="DUF1349"/>
</dbReference>
<sequence length="193" mass="21193">MPVEVPWKSGVWTTLPVAAAERDGHLVVTAAEGSDAWRHTSYGFVHDNEHALLTDWDREQAVEVTFTVDYDGDFDQAGMLIRADEEHWIKTGVEFSDGALGVGAVVTDIKSDWSNAPVPEWAGTEVTIRVSRIADGVVIRAKSGDEPWRLVRLAPVNPELELQAGPYCAAPTRSGLTVDFASWRLTEPDAEIH</sequence>
<dbReference type="OrthoDB" id="9814707at2"/>